<comment type="similarity">
    <text evidence="6">Belongs to the peptidase M48 family.</text>
</comment>
<dbReference type="PANTHER" id="PTHR34978:SF3">
    <property type="entry name" value="SLR0241 PROTEIN"/>
    <property type="match status" value="1"/>
</dbReference>
<dbReference type="HOGENOM" id="CLU_056335_1_0_11"/>
<dbReference type="PANTHER" id="PTHR34978">
    <property type="entry name" value="POSSIBLE SENSOR-TRANSDUCER PROTEIN BLAR"/>
    <property type="match status" value="1"/>
</dbReference>
<keyword evidence="2" id="KW-0479">Metal-binding</keyword>
<keyword evidence="5 6" id="KW-0482">Metalloprotease</keyword>
<dbReference type="AlphaFoldDB" id="Q0RT34"/>
<keyword evidence="1 6" id="KW-0645">Protease</keyword>
<dbReference type="GO" id="GO:0006508">
    <property type="term" value="P:proteolysis"/>
    <property type="evidence" value="ECO:0007669"/>
    <property type="project" value="UniProtKB-KW"/>
</dbReference>
<feature type="compositionally biased region" description="Gly residues" evidence="7">
    <location>
        <begin position="175"/>
        <end position="185"/>
    </location>
</feature>
<evidence type="ECO:0000256" key="4">
    <source>
        <dbReference type="ARBA" id="ARBA00022833"/>
    </source>
</evidence>
<dbReference type="CDD" id="cd07326">
    <property type="entry name" value="M56_BlaR1_MecR1_like"/>
    <property type="match status" value="1"/>
</dbReference>
<evidence type="ECO:0000256" key="7">
    <source>
        <dbReference type="SAM" id="MobiDB-lite"/>
    </source>
</evidence>
<dbReference type="RefSeq" id="WP_011601845.1">
    <property type="nucleotide sequence ID" value="NC_008278.1"/>
</dbReference>
<dbReference type="STRING" id="326424.FRAAL0595"/>
<keyword evidence="8" id="KW-0472">Membrane</keyword>
<evidence type="ECO:0000256" key="3">
    <source>
        <dbReference type="ARBA" id="ARBA00022801"/>
    </source>
</evidence>
<dbReference type="Proteomes" id="UP000000657">
    <property type="component" value="Chromosome"/>
</dbReference>
<evidence type="ECO:0000256" key="5">
    <source>
        <dbReference type="ARBA" id="ARBA00023049"/>
    </source>
</evidence>
<feature type="region of interest" description="Disordered" evidence="7">
    <location>
        <begin position="141"/>
        <end position="185"/>
    </location>
</feature>
<feature type="domain" description="Peptidase M48" evidence="9">
    <location>
        <begin position="210"/>
        <end position="259"/>
    </location>
</feature>
<feature type="transmembrane region" description="Helical" evidence="8">
    <location>
        <begin position="34"/>
        <end position="57"/>
    </location>
</feature>
<name>Q0RT34_FRAAA</name>
<evidence type="ECO:0000256" key="2">
    <source>
        <dbReference type="ARBA" id="ARBA00022723"/>
    </source>
</evidence>
<dbReference type="EMBL" id="CT573213">
    <property type="protein sequence ID" value="CAJ59269.1"/>
    <property type="molecule type" value="Genomic_DNA"/>
</dbReference>
<reference evidence="10 11" key="1">
    <citation type="journal article" date="2007" name="Genome Res.">
        <title>Genome characteristics of facultatively symbiotic Frankia sp. strains reflect host range and host plant biogeography.</title>
        <authorList>
            <person name="Normand P."/>
            <person name="Lapierre P."/>
            <person name="Tisa L.S."/>
            <person name="Gogarten J.P."/>
            <person name="Alloisio N."/>
            <person name="Bagnarol E."/>
            <person name="Bassi C.A."/>
            <person name="Berry A.M."/>
            <person name="Bickhart D.M."/>
            <person name="Choisne N."/>
            <person name="Couloux A."/>
            <person name="Cournoyer B."/>
            <person name="Cruveiller S."/>
            <person name="Daubin V."/>
            <person name="Demange N."/>
            <person name="Francino M.P."/>
            <person name="Goltsman E."/>
            <person name="Huang Y."/>
            <person name="Kopp O.R."/>
            <person name="Labarre L."/>
            <person name="Lapidus A."/>
            <person name="Lavire C."/>
            <person name="Marechal J."/>
            <person name="Martinez M."/>
            <person name="Mastronunzio J.E."/>
            <person name="Mullin B.C."/>
            <person name="Niemann J."/>
            <person name="Pujic P."/>
            <person name="Rawnsley T."/>
            <person name="Rouy Z."/>
            <person name="Schenowitz C."/>
            <person name="Sellstedt A."/>
            <person name="Tavares F."/>
            <person name="Tomkins J.P."/>
            <person name="Vallenet D."/>
            <person name="Valverde C."/>
            <person name="Wall L.G."/>
            <person name="Wang Y."/>
            <person name="Medigue C."/>
            <person name="Benson D.R."/>
        </authorList>
    </citation>
    <scope>NUCLEOTIDE SEQUENCE [LARGE SCALE GENOMIC DNA]</scope>
    <source>
        <strain evidence="11">DSM 45986 / CECT 9034 / ACN14a</strain>
    </source>
</reference>
<keyword evidence="4 6" id="KW-0862">Zinc</keyword>
<evidence type="ECO:0000313" key="10">
    <source>
        <dbReference type="EMBL" id="CAJ59269.1"/>
    </source>
</evidence>
<comment type="cofactor">
    <cofactor evidence="6">
        <name>Zn(2+)</name>
        <dbReference type="ChEBI" id="CHEBI:29105"/>
    </cofactor>
    <text evidence="6">Binds 1 zinc ion per subunit.</text>
</comment>
<evidence type="ECO:0000256" key="8">
    <source>
        <dbReference type="SAM" id="Phobius"/>
    </source>
</evidence>
<evidence type="ECO:0000259" key="9">
    <source>
        <dbReference type="Pfam" id="PF01435"/>
    </source>
</evidence>
<dbReference type="KEGG" id="fal:FRAAL0595"/>
<dbReference type="Pfam" id="PF01435">
    <property type="entry name" value="Peptidase_M48"/>
    <property type="match status" value="1"/>
</dbReference>
<proteinExistence type="inferred from homology"/>
<dbReference type="OrthoDB" id="9785340at2"/>
<dbReference type="InterPro" id="IPR001915">
    <property type="entry name" value="Peptidase_M48"/>
</dbReference>
<dbReference type="eggNOG" id="COG0501">
    <property type="taxonomic scope" value="Bacteria"/>
</dbReference>
<evidence type="ECO:0000256" key="6">
    <source>
        <dbReference type="RuleBase" id="RU003983"/>
    </source>
</evidence>
<keyword evidence="8" id="KW-1133">Transmembrane helix</keyword>
<sequence>MTTAALLALFAGVLAWPVPRLLAAARWPHRCPRAAIVLWQAIGLAGGVSALLAAIAFTVSPLSGSTPTAITDHLGNIAAGSPLTGLRWVNLVGLATATALACRLFGVLCASTAATLRERHRHRHLVDLAGRRHRGHGAWESADHTHLHPPTTATATAGGAGGGDADRGDATNPGDGPGAGGDGSGSGADSTTCCLCEHRDRAGILLRILDHPIAVAYCVPGVRHARVVVSRGLLNTLDAAELDAVLAHEAAHVAGRHDLVIQPFVAWERTFPFLRPAREATAAVSLLVEMLADDAAARETNRRSLARALARLGVARAPVPAGALSITGHPAAVLPALGAEDPLPATAARAATRFGAGSAGGPRSAPGAGSAAAVAPDAPGLRLGTVNPVISRIARLLDPPGVRWWLPAGAYLAAAAVLAAPPMIVLIG</sequence>
<evidence type="ECO:0000256" key="1">
    <source>
        <dbReference type="ARBA" id="ARBA00022670"/>
    </source>
</evidence>
<dbReference type="InterPro" id="IPR052173">
    <property type="entry name" value="Beta-lactam_resp_regulator"/>
</dbReference>
<dbReference type="GO" id="GO:0046872">
    <property type="term" value="F:metal ion binding"/>
    <property type="evidence" value="ECO:0007669"/>
    <property type="project" value="UniProtKB-KW"/>
</dbReference>
<protein>
    <recommendedName>
        <fullName evidence="9">Peptidase M48 domain-containing protein</fullName>
    </recommendedName>
</protein>
<evidence type="ECO:0000313" key="11">
    <source>
        <dbReference type="Proteomes" id="UP000000657"/>
    </source>
</evidence>
<keyword evidence="11" id="KW-1185">Reference proteome</keyword>
<gene>
    <name evidence="10" type="ordered locus">FRAAL0595</name>
</gene>
<organism evidence="10 11">
    <name type="scientific">Frankia alni (strain DSM 45986 / CECT 9034 / ACN14a)</name>
    <dbReference type="NCBI Taxonomy" id="326424"/>
    <lineage>
        <taxon>Bacteria</taxon>
        <taxon>Bacillati</taxon>
        <taxon>Actinomycetota</taxon>
        <taxon>Actinomycetes</taxon>
        <taxon>Frankiales</taxon>
        <taxon>Frankiaceae</taxon>
        <taxon>Frankia</taxon>
    </lineage>
</organism>
<keyword evidence="3 6" id="KW-0378">Hydrolase</keyword>
<accession>Q0RT34</accession>
<feature type="transmembrane region" description="Helical" evidence="8">
    <location>
        <begin position="404"/>
        <end position="427"/>
    </location>
</feature>
<keyword evidence="8" id="KW-0812">Transmembrane</keyword>
<dbReference type="GO" id="GO:0004222">
    <property type="term" value="F:metalloendopeptidase activity"/>
    <property type="evidence" value="ECO:0007669"/>
    <property type="project" value="InterPro"/>
</dbReference>
<dbReference type="Gene3D" id="3.30.2010.10">
    <property type="entry name" value="Metalloproteases ('zincins'), catalytic domain"/>
    <property type="match status" value="1"/>
</dbReference>